<dbReference type="PANTHER" id="PTHR43133:SF51">
    <property type="entry name" value="RNA POLYMERASE SIGMA FACTOR"/>
    <property type="match status" value="1"/>
</dbReference>
<name>A0A9D1IDG0_9FIRM</name>
<proteinExistence type="inferred from homology"/>
<dbReference type="InterPro" id="IPR039425">
    <property type="entry name" value="RNA_pol_sigma-70-like"/>
</dbReference>
<protein>
    <submittedName>
        <fullName evidence="7">RNA polymerase sigma factor</fullName>
    </submittedName>
</protein>
<accession>A0A9D1IDG0</accession>
<dbReference type="InterPro" id="IPR013325">
    <property type="entry name" value="RNA_pol_sigma_r2"/>
</dbReference>
<dbReference type="InterPro" id="IPR014284">
    <property type="entry name" value="RNA_pol_sigma-70_dom"/>
</dbReference>
<reference evidence="7" key="2">
    <citation type="journal article" date="2021" name="PeerJ">
        <title>Extensive microbial diversity within the chicken gut microbiome revealed by metagenomics and culture.</title>
        <authorList>
            <person name="Gilroy R."/>
            <person name="Ravi A."/>
            <person name="Getino M."/>
            <person name="Pursley I."/>
            <person name="Horton D.L."/>
            <person name="Alikhan N.F."/>
            <person name="Baker D."/>
            <person name="Gharbi K."/>
            <person name="Hall N."/>
            <person name="Watson M."/>
            <person name="Adriaenssens E.M."/>
            <person name="Foster-Nyarko E."/>
            <person name="Jarju S."/>
            <person name="Secka A."/>
            <person name="Antonio M."/>
            <person name="Oren A."/>
            <person name="Chaudhuri R.R."/>
            <person name="La Ragione R."/>
            <person name="Hildebrand F."/>
            <person name="Pallen M.J."/>
        </authorList>
    </citation>
    <scope>NUCLEOTIDE SEQUENCE</scope>
    <source>
        <strain evidence="7">ChiHcec3-11533</strain>
    </source>
</reference>
<dbReference type="GO" id="GO:0006352">
    <property type="term" value="P:DNA-templated transcription initiation"/>
    <property type="evidence" value="ECO:0007669"/>
    <property type="project" value="InterPro"/>
</dbReference>
<dbReference type="Pfam" id="PF04542">
    <property type="entry name" value="Sigma70_r2"/>
    <property type="match status" value="1"/>
</dbReference>
<dbReference type="GO" id="GO:0003677">
    <property type="term" value="F:DNA binding"/>
    <property type="evidence" value="ECO:0007669"/>
    <property type="project" value="InterPro"/>
</dbReference>
<evidence type="ECO:0000256" key="1">
    <source>
        <dbReference type="ARBA" id="ARBA00010641"/>
    </source>
</evidence>
<evidence type="ECO:0000313" key="7">
    <source>
        <dbReference type="EMBL" id="HIU34761.1"/>
    </source>
</evidence>
<dbReference type="InterPro" id="IPR013249">
    <property type="entry name" value="RNA_pol_sigma70_r4_t2"/>
</dbReference>
<dbReference type="InterPro" id="IPR036388">
    <property type="entry name" value="WH-like_DNA-bd_sf"/>
</dbReference>
<keyword evidence="3" id="KW-0731">Sigma factor</keyword>
<dbReference type="Proteomes" id="UP000824072">
    <property type="component" value="Unassembled WGS sequence"/>
</dbReference>
<dbReference type="SUPFAM" id="SSF88946">
    <property type="entry name" value="Sigma2 domain of RNA polymerase sigma factors"/>
    <property type="match status" value="1"/>
</dbReference>
<sequence>MDDNMYMEKVLACERKLYRVAYSMLLNEFDAADAIQEAVMKGWVHRNALRESERFDAWLMRILVNECRNIQRRWKRRGEPLDEAIPAPENTVDPDLREALFSLPGKFRTPLVLHHVEGYSLREIARILKIPETTVKSRLHQARAALKQALSPEVKP</sequence>
<evidence type="ECO:0000313" key="8">
    <source>
        <dbReference type="Proteomes" id="UP000824072"/>
    </source>
</evidence>
<dbReference type="Pfam" id="PF08281">
    <property type="entry name" value="Sigma70_r4_2"/>
    <property type="match status" value="1"/>
</dbReference>
<comment type="similarity">
    <text evidence="1">Belongs to the sigma-70 factor family. ECF subfamily.</text>
</comment>
<organism evidence="7 8">
    <name type="scientific">Candidatus Pullichristensenella excrementigallinarum</name>
    <dbReference type="NCBI Taxonomy" id="2840907"/>
    <lineage>
        <taxon>Bacteria</taxon>
        <taxon>Bacillati</taxon>
        <taxon>Bacillota</taxon>
        <taxon>Clostridia</taxon>
        <taxon>Candidatus Pullichristensenella</taxon>
    </lineage>
</organism>
<dbReference type="Gene3D" id="1.10.1740.10">
    <property type="match status" value="1"/>
</dbReference>
<dbReference type="Gene3D" id="1.10.10.10">
    <property type="entry name" value="Winged helix-like DNA-binding domain superfamily/Winged helix DNA-binding domain"/>
    <property type="match status" value="1"/>
</dbReference>
<gene>
    <name evidence="7" type="ORF">IAB02_09375</name>
</gene>
<evidence type="ECO:0000256" key="3">
    <source>
        <dbReference type="ARBA" id="ARBA00023082"/>
    </source>
</evidence>
<keyword evidence="2" id="KW-0805">Transcription regulation</keyword>
<dbReference type="PANTHER" id="PTHR43133">
    <property type="entry name" value="RNA POLYMERASE ECF-TYPE SIGMA FACTO"/>
    <property type="match status" value="1"/>
</dbReference>
<feature type="domain" description="RNA polymerase sigma factor 70 region 4 type 2" evidence="6">
    <location>
        <begin position="96"/>
        <end position="146"/>
    </location>
</feature>
<feature type="domain" description="RNA polymerase sigma-70 region 2" evidence="5">
    <location>
        <begin position="12"/>
        <end position="75"/>
    </location>
</feature>
<comment type="caution">
    <text evidence="7">The sequence shown here is derived from an EMBL/GenBank/DDBJ whole genome shotgun (WGS) entry which is preliminary data.</text>
</comment>
<dbReference type="AlphaFoldDB" id="A0A9D1IDG0"/>
<evidence type="ECO:0000259" key="6">
    <source>
        <dbReference type="Pfam" id="PF08281"/>
    </source>
</evidence>
<evidence type="ECO:0000256" key="4">
    <source>
        <dbReference type="ARBA" id="ARBA00023163"/>
    </source>
</evidence>
<dbReference type="NCBIfam" id="TIGR02937">
    <property type="entry name" value="sigma70-ECF"/>
    <property type="match status" value="1"/>
</dbReference>
<dbReference type="InterPro" id="IPR007627">
    <property type="entry name" value="RNA_pol_sigma70_r2"/>
</dbReference>
<keyword evidence="4" id="KW-0804">Transcription</keyword>
<dbReference type="GO" id="GO:0016987">
    <property type="term" value="F:sigma factor activity"/>
    <property type="evidence" value="ECO:0007669"/>
    <property type="project" value="UniProtKB-KW"/>
</dbReference>
<evidence type="ECO:0000259" key="5">
    <source>
        <dbReference type="Pfam" id="PF04542"/>
    </source>
</evidence>
<dbReference type="InterPro" id="IPR013324">
    <property type="entry name" value="RNA_pol_sigma_r3/r4-like"/>
</dbReference>
<evidence type="ECO:0000256" key="2">
    <source>
        <dbReference type="ARBA" id="ARBA00023015"/>
    </source>
</evidence>
<reference evidence="7" key="1">
    <citation type="submission" date="2020-10" db="EMBL/GenBank/DDBJ databases">
        <authorList>
            <person name="Gilroy R."/>
        </authorList>
    </citation>
    <scope>NUCLEOTIDE SEQUENCE</scope>
    <source>
        <strain evidence="7">ChiHcec3-11533</strain>
    </source>
</reference>
<dbReference type="CDD" id="cd06171">
    <property type="entry name" value="Sigma70_r4"/>
    <property type="match status" value="1"/>
</dbReference>
<dbReference type="SUPFAM" id="SSF88659">
    <property type="entry name" value="Sigma3 and sigma4 domains of RNA polymerase sigma factors"/>
    <property type="match status" value="1"/>
</dbReference>
<dbReference type="EMBL" id="DVMU01000203">
    <property type="protein sequence ID" value="HIU34761.1"/>
    <property type="molecule type" value="Genomic_DNA"/>
</dbReference>